<name>A0A382Q3D5_9ZZZZ</name>
<gene>
    <name evidence="1" type="ORF">METZ01_LOCUS331605</name>
</gene>
<dbReference type="EMBL" id="UINC01110922">
    <property type="protein sequence ID" value="SVC78751.1"/>
    <property type="molecule type" value="Genomic_DNA"/>
</dbReference>
<reference evidence="1" key="1">
    <citation type="submission" date="2018-05" db="EMBL/GenBank/DDBJ databases">
        <authorList>
            <person name="Lanie J.A."/>
            <person name="Ng W.-L."/>
            <person name="Kazmierczak K.M."/>
            <person name="Andrzejewski T.M."/>
            <person name="Davidsen T.M."/>
            <person name="Wayne K.J."/>
            <person name="Tettelin H."/>
            <person name="Glass J.I."/>
            <person name="Rusch D."/>
            <person name="Podicherti R."/>
            <person name="Tsui H.-C.T."/>
            <person name="Winkler M.E."/>
        </authorList>
    </citation>
    <scope>NUCLEOTIDE SEQUENCE</scope>
</reference>
<organism evidence="1">
    <name type="scientific">marine metagenome</name>
    <dbReference type="NCBI Taxonomy" id="408172"/>
    <lineage>
        <taxon>unclassified sequences</taxon>
        <taxon>metagenomes</taxon>
        <taxon>ecological metagenomes</taxon>
    </lineage>
</organism>
<evidence type="ECO:0000313" key="1">
    <source>
        <dbReference type="EMBL" id="SVC78751.1"/>
    </source>
</evidence>
<feature type="non-terminal residue" evidence="1">
    <location>
        <position position="30"/>
    </location>
</feature>
<dbReference type="AlphaFoldDB" id="A0A382Q3D5"/>
<protein>
    <submittedName>
        <fullName evidence="1">Uncharacterized protein</fullName>
    </submittedName>
</protein>
<proteinExistence type="predicted"/>
<sequence length="30" mass="3248">MTVITMGKENNSTTLLESPTDIVNSHVSNN</sequence>
<accession>A0A382Q3D5</accession>